<reference evidence="1 3" key="2">
    <citation type="journal article" date="2014" name="BMC Genomics">
        <title>An improved genome release (version Mt4.0) for the model legume Medicago truncatula.</title>
        <authorList>
            <person name="Tang H."/>
            <person name="Krishnakumar V."/>
            <person name="Bidwell S."/>
            <person name="Rosen B."/>
            <person name="Chan A."/>
            <person name="Zhou S."/>
            <person name="Gentzbittel L."/>
            <person name="Childs K.L."/>
            <person name="Yandell M."/>
            <person name="Gundlach H."/>
            <person name="Mayer K.F."/>
            <person name="Schwartz D.C."/>
            <person name="Town C.D."/>
        </authorList>
    </citation>
    <scope>GENOME REANNOTATION</scope>
    <source>
        <strain evidence="1">A17</strain>
        <strain evidence="2 3">cv. Jemalong A17</strain>
    </source>
</reference>
<reference evidence="1 3" key="1">
    <citation type="journal article" date="2011" name="Nature">
        <title>The Medicago genome provides insight into the evolution of rhizobial symbioses.</title>
        <authorList>
            <person name="Young N.D."/>
            <person name="Debelle F."/>
            <person name="Oldroyd G.E."/>
            <person name="Geurts R."/>
            <person name="Cannon S.B."/>
            <person name="Udvardi M.K."/>
            <person name="Benedito V.A."/>
            <person name="Mayer K.F."/>
            <person name="Gouzy J."/>
            <person name="Schoof H."/>
            <person name="Van de Peer Y."/>
            <person name="Proost S."/>
            <person name="Cook D.R."/>
            <person name="Meyers B.C."/>
            <person name="Spannagl M."/>
            <person name="Cheung F."/>
            <person name="De Mita S."/>
            <person name="Krishnakumar V."/>
            <person name="Gundlach H."/>
            <person name="Zhou S."/>
            <person name="Mudge J."/>
            <person name="Bharti A.K."/>
            <person name="Murray J.D."/>
            <person name="Naoumkina M.A."/>
            <person name="Rosen B."/>
            <person name="Silverstein K.A."/>
            <person name="Tang H."/>
            <person name="Rombauts S."/>
            <person name="Zhao P.X."/>
            <person name="Zhou P."/>
            <person name="Barbe V."/>
            <person name="Bardou P."/>
            <person name="Bechner M."/>
            <person name="Bellec A."/>
            <person name="Berger A."/>
            <person name="Berges H."/>
            <person name="Bidwell S."/>
            <person name="Bisseling T."/>
            <person name="Choisne N."/>
            <person name="Couloux A."/>
            <person name="Denny R."/>
            <person name="Deshpande S."/>
            <person name="Dai X."/>
            <person name="Doyle J.J."/>
            <person name="Dudez A.M."/>
            <person name="Farmer A.D."/>
            <person name="Fouteau S."/>
            <person name="Franken C."/>
            <person name="Gibelin C."/>
            <person name="Gish J."/>
            <person name="Goldstein S."/>
            <person name="Gonzalez A.J."/>
            <person name="Green P.J."/>
            <person name="Hallab A."/>
            <person name="Hartog M."/>
            <person name="Hua A."/>
            <person name="Humphray S.J."/>
            <person name="Jeong D.H."/>
            <person name="Jing Y."/>
            <person name="Jocker A."/>
            <person name="Kenton S.M."/>
            <person name="Kim D.J."/>
            <person name="Klee K."/>
            <person name="Lai H."/>
            <person name="Lang C."/>
            <person name="Lin S."/>
            <person name="Macmil S.L."/>
            <person name="Magdelenat G."/>
            <person name="Matthews L."/>
            <person name="McCorrison J."/>
            <person name="Monaghan E.L."/>
            <person name="Mun J.H."/>
            <person name="Najar F.Z."/>
            <person name="Nicholson C."/>
            <person name="Noirot C."/>
            <person name="O'Bleness M."/>
            <person name="Paule C.R."/>
            <person name="Poulain J."/>
            <person name="Prion F."/>
            <person name="Qin B."/>
            <person name="Qu C."/>
            <person name="Retzel E.F."/>
            <person name="Riddle C."/>
            <person name="Sallet E."/>
            <person name="Samain S."/>
            <person name="Samson N."/>
            <person name="Sanders I."/>
            <person name="Saurat O."/>
            <person name="Scarpelli C."/>
            <person name="Schiex T."/>
            <person name="Segurens B."/>
            <person name="Severin A.J."/>
            <person name="Sherrier D.J."/>
            <person name="Shi R."/>
            <person name="Sims S."/>
            <person name="Singer S.R."/>
            <person name="Sinharoy S."/>
            <person name="Sterck L."/>
            <person name="Viollet A."/>
            <person name="Wang B.B."/>
            <person name="Wang K."/>
            <person name="Wang M."/>
            <person name="Wang X."/>
            <person name="Warfsmann J."/>
            <person name="Weissenbach J."/>
            <person name="White D.D."/>
            <person name="White J.D."/>
            <person name="Wiley G.B."/>
            <person name="Wincker P."/>
            <person name="Xing Y."/>
            <person name="Yang L."/>
            <person name="Yao Z."/>
            <person name="Ying F."/>
            <person name="Zhai J."/>
            <person name="Zhou L."/>
            <person name="Zuber A."/>
            <person name="Denarie J."/>
            <person name="Dixon R.A."/>
            <person name="May G.D."/>
            <person name="Schwartz D.C."/>
            <person name="Rogers J."/>
            <person name="Quetier F."/>
            <person name="Town C.D."/>
            <person name="Roe B.A."/>
        </authorList>
    </citation>
    <scope>NUCLEOTIDE SEQUENCE [LARGE SCALE GENOMIC DNA]</scope>
    <source>
        <strain evidence="1">A17</strain>
        <strain evidence="2 3">cv. Jemalong A17</strain>
    </source>
</reference>
<evidence type="ECO:0000313" key="3">
    <source>
        <dbReference type="Proteomes" id="UP000002051"/>
    </source>
</evidence>
<sequence>MSHNFVMSTKLFLQYVDGNLKKLRGDEDRVITRVKEIKEYFHGDVSKEDNPLRIFVIVRDFMGMLDNVCKELRRSKTPRTPNPLAPFR</sequence>
<dbReference type="GO" id="GO:0045010">
    <property type="term" value="P:actin nucleation"/>
    <property type="evidence" value="ECO:0007669"/>
    <property type="project" value="InterPro"/>
</dbReference>
<name>A0A072THA1_MEDTR</name>
<evidence type="ECO:0000313" key="2">
    <source>
        <dbReference type="EnsemblPlants" id="KEH16782"/>
    </source>
</evidence>
<keyword evidence="3" id="KW-1185">Reference proteome</keyword>
<dbReference type="InterPro" id="IPR042201">
    <property type="entry name" value="FH2_Formin_sf"/>
</dbReference>
<dbReference type="PANTHER" id="PTHR23213">
    <property type="entry name" value="FORMIN-RELATED"/>
    <property type="match status" value="1"/>
</dbReference>
<accession>A0A072THA1</accession>
<proteinExistence type="predicted"/>
<dbReference type="Proteomes" id="UP000002051">
    <property type="component" value="Unassembled WGS sequence"/>
</dbReference>
<dbReference type="EnsemblPlants" id="KEH16782">
    <property type="protein sequence ID" value="KEH16782"/>
    <property type="gene ID" value="MTR_0094s0010"/>
</dbReference>
<dbReference type="EMBL" id="KL402819">
    <property type="protein sequence ID" value="KEH16782.1"/>
    <property type="molecule type" value="Genomic_DNA"/>
</dbReference>
<dbReference type="GO" id="GO:0051015">
    <property type="term" value="F:actin filament binding"/>
    <property type="evidence" value="ECO:0007669"/>
    <property type="project" value="InterPro"/>
</dbReference>
<organism evidence="1 3">
    <name type="scientific">Medicago truncatula</name>
    <name type="common">Barrel medic</name>
    <name type="synonym">Medicago tribuloides</name>
    <dbReference type="NCBI Taxonomy" id="3880"/>
    <lineage>
        <taxon>Eukaryota</taxon>
        <taxon>Viridiplantae</taxon>
        <taxon>Streptophyta</taxon>
        <taxon>Embryophyta</taxon>
        <taxon>Tracheophyta</taxon>
        <taxon>Spermatophyta</taxon>
        <taxon>Magnoliopsida</taxon>
        <taxon>eudicotyledons</taxon>
        <taxon>Gunneridae</taxon>
        <taxon>Pentapetalae</taxon>
        <taxon>rosids</taxon>
        <taxon>fabids</taxon>
        <taxon>Fabales</taxon>
        <taxon>Fabaceae</taxon>
        <taxon>Papilionoideae</taxon>
        <taxon>50 kb inversion clade</taxon>
        <taxon>NPAAA clade</taxon>
        <taxon>Hologalegina</taxon>
        <taxon>IRL clade</taxon>
        <taxon>Trifolieae</taxon>
        <taxon>Medicago</taxon>
    </lineage>
</organism>
<dbReference type="STRING" id="3880.A0A072THA1"/>
<dbReference type="SUPFAM" id="SSF101447">
    <property type="entry name" value="Formin homology 2 domain (FH2 domain)"/>
    <property type="match status" value="1"/>
</dbReference>
<dbReference type="Gene3D" id="1.20.58.2220">
    <property type="entry name" value="Formin, FH2 domain"/>
    <property type="match status" value="1"/>
</dbReference>
<dbReference type="AlphaFoldDB" id="A0A072THA1"/>
<protein>
    <submittedName>
        <fullName evidence="1">Formin-like 2 domain protein</fullName>
    </submittedName>
</protein>
<dbReference type="PANTHER" id="PTHR23213:SF177">
    <property type="entry name" value="FORMIN-LIKE PROTEIN 11"/>
    <property type="match status" value="1"/>
</dbReference>
<dbReference type="InterPro" id="IPR027643">
    <property type="entry name" value="Formin-like_plant"/>
</dbReference>
<reference evidence="2" key="3">
    <citation type="submission" date="2015-06" db="UniProtKB">
        <authorList>
            <consortium name="EnsemblPlants"/>
        </authorList>
    </citation>
    <scope>IDENTIFICATION</scope>
    <source>
        <strain evidence="2">cv. Jemalong A17</strain>
    </source>
</reference>
<gene>
    <name evidence="1" type="ORF">MTR_0094s0010</name>
</gene>
<evidence type="ECO:0000313" key="1">
    <source>
        <dbReference type="EMBL" id="KEH16782.1"/>
    </source>
</evidence>